<feature type="transmembrane region" description="Helical" evidence="1">
    <location>
        <begin position="318"/>
        <end position="341"/>
    </location>
</feature>
<evidence type="ECO:0000313" key="4">
    <source>
        <dbReference type="Proteomes" id="UP000198507"/>
    </source>
</evidence>
<dbReference type="InterPro" id="IPR007349">
    <property type="entry name" value="DUF418"/>
</dbReference>
<sequence length="394" mass="41759">MSLSAARRTTPQPAAAPSERIASLDVLRGVAILGTLATNIWIFTDPGGFLGYLAEDTASTTPAGWAGVEAVLQQLSQGKFLGLLSLVFGIGLEIQRRSALRAGRRWPGRYPVRAALLFLDGVVHYLLVVEFDVLMGYAVTGAVVAYVLATSERAQRTWMVAAAAVHVLLLGLVTAALTAVPAQPAPGVVEPNPYADGSWWDLVLLRVDDALLFRFEPVFIQASSVALFLLGAWLLRAGVLGPDGVGLRRRLLVVGALALPVDLALGVFGGTAGLVLARYGTAPLVALGLLALVVEVVGRRERLGAGGRRLAEVGRTALSSYVLQNVVASALCYGWGLGLAARLDPAVRVPATVALYALVAAVVVVSAHLWLRRSSRGPVEWLWHASYRALTRDR</sequence>
<dbReference type="AlphaFoldDB" id="A0A1I0E861"/>
<evidence type="ECO:0000256" key="1">
    <source>
        <dbReference type="SAM" id="Phobius"/>
    </source>
</evidence>
<feature type="transmembrane region" description="Helical" evidence="1">
    <location>
        <begin position="251"/>
        <end position="270"/>
    </location>
</feature>
<dbReference type="InterPro" id="IPR052529">
    <property type="entry name" value="Bact_Transport_Assoc"/>
</dbReference>
<proteinExistence type="predicted"/>
<dbReference type="OrthoDB" id="9807744at2"/>
<feature type="domain" description="DUF418" evidence="2">
    <location>
        <begin position="249"/>
        <end position="385"/>
    </location>
</feature>
<dbReference type="Pfam" id="PF04235">
    <property type="entry name" value="DUF418"/>
    <property type="match status" value="1"/>
</dbReference>
<dbReference type="PANTHER" id="PTHR30590">
    <property type="entry name" value="INNER MEMBRANE PROTEIN"/>
    <property type="match status" value="1"/>
</dbReference>
<dbReference type="EMBL" id="FOIE01000004">
    <property type="protein sequence ID" value="SET41185.1"/>
    <property type="molecule type" value="Genomic_DNA"/>
</dbReference>
<keyword evidence="1" id="KW-1133">Transmembrane helix</keyword>
<dbReference type="PANTHER" id="PTHR30590:SF2">
    <property type="entry name" value="INNER MEMBRANE PROTEIN"/>
    <property type="match status" value="1"/>
</dbReference>
<name>A0A1I0E861_9ACTN</name>
<feature type="transmembrane region" description="Helical" evidence="1">
    <location>
        <begin position="134"/>
        <end position="151"/>
    </location>
</feature>
<keyword evidence="4" id="KW-1185">Reference proteome</keyword>
<evidence type="ECO:0000313" key="3">
    <source>
        <dbReference type="EMBL" id="SET41185.1"/>
    </source>
</evidence>
<gene>
    <name evidence="3" type="ORF">SAMN04488546_2397</name>
</gene>
<reference evidence="4" key="1">
    <citation type="submission" date="2016-10" db="EMBL/GenBank/DDBJ databases">
        <authorList>
            <person name="Varghese N."/>
            <person name="Submissions S."/>
        </authorList>
    </citation>
    <scope>NUCLEOTIDE SEQUENCE [LARGE SCALE GENOMIC DNA]</scope>
    <source>
        <strain evidence="4">DSM 44209</strain>
    </source>
</reference>
<dbReference type="Proteomes" id="UP000198507">
    <property type="component" value="Unassembled WGS sequence"/>
</dbReference>
<accession>A0A1I0E861</accession>
<feature type="transmembrane region" description="Helical" evidence="1">
    <location>
        <begin position="158"/>
        <end position="180"/>
    </location>
</feature>
<keyword evidence="1" id="KW-0812">Transmembrane</keyword>
<feature type="transmembrane region" description="Helical" evidence="1">
    <location>
        <begin position="218"/>
        <end position="239"/>
    </location>
</feature>
<organism evidence="3 4">
    <name type="scientific">Geodermatophilus poikilotrophus</name>
    <dbReference type="NCBI Taxonomy" id="1333667"/>
    <lineage>
        <taxon>Bacteria</taxon>
        <taxon>Bacillati</taxon>
        <taxon>Actinomycetota</taxon>
        <taxon>Actinomycetes</taxon>
        <taxon>Geodermatophilales</taxon>
        <taxon>Geodermatophilaceae</taxon>
        <taxon>Geodermatophilus</taxon>
    </lineage>
</organism>
<feature type="transmembrane region" description="Helical" evidence="1">
    <location>
        <begin position="353"/>
        <end position="371"/>
    </location>
</feature>
<dbReference type="RefSeq" id="WP_091444108.1">
    <property type="nucleotide sequence ID" value="NZ_FOIE01000004.1"/>
</dbReference>
<keyword evidence="1" id="KW-0472">Membrane</keyword>
<feature type="transmembrane region" description="Helical" evidence="1">
    <location>
        <begin position="21"/>
        <end position="43"/>
    </location>
</feature>
<feature type="transmembrane region" description="Helical" evidence="1">
    <location>
        <begin position="276"/>
        <end position="297"/>
    </location>
</feature>
<evidence type="ECO:0000259" key="2">
    <source>
        <dbReference type="Pfam" id="PF04235"/>
    </source>
</evidence>
<protein>
    <recommendedName>
        <fullName evidence="2">DUF418 domain-containing protein</fullName>
    </recommendedName>
</protein>